<proteinExistence type="inferred from homology"/>
<evidence type="ECO:0000256" key="3">
    <source>
        <dbReference type="ARBA" id="ARBA00030688"/>
    </source>
</evidence>
<dbReference type="PANTHER" id="PTHR21032">
    <property type="entry name" value="G PATCH DOMAIN-CONTAINING PROTEIN 11"/>
    <property type="match status" value="1"/>
</dbReference>
<dbReference type="Proteomes" id="UP000267096">
    <property type="component" value="Unassembled WGS sequence"/>
</dbReference>
<gene>
    <name evidence="6" type="ORF">ASIM_LOCUS11412</name>
</gene>
<dbReference type="EMBL" id="UYRR01031066">
    <property type="protein sequence ID" value="VDK44992.1"/>
    <property type="molecule type" value="Genomic_DNA"/>
</dbReference>
<dbReference type="InterPro" id="IPR025239">
    <property type="entry name" value="DUF4187"/>
</dbReference>
<dbReference type="PANTHER" id="PTHR21032:SF0">
    <property type="entry name" value="G PATCH DOMAIN-CONTAINING PROTEIN 11"/>
    <property type="match status" value="1"/>
</dbReference>
<evidence type="ECO:0000256" key="2">
    <source>
        <dbReference type="ARBA" id="ARBA00021978"/>
    </source>
</evidence>
<evidence type="ECO:0000256" key="4">
    <source>
        <dbReference type="SAM" id="MobiDB-lite"/>
    </source>
</evidence>
<evidence type="ECO:0000256" key="1">
    <source>
        <dbReference type="ARBA" id="ARBA00007140"/>
    </source>
</evidence>
<evidence type="ECO:0000259" key="5">
    <source>
        <dbReference type="PROSITE" id="PS50174"/>
    </source>
</evidence>
<dbReference type="Pfam" id="PF01585">
    <property type="entry name" value="G-patch"/>
    <property type="match status" value="1"/>
</dbReference>
<dbReference type="WBParaSite" id="ASIM_0001194601-mRNA-1">
    <property type="protein sequence ID" value="ASIM_0001194601-mRNA-1"/>
    <property type="gene ID" value="ASIM_0001194601"/>
</dbReference>
<dbReference type="InterPro" id="IPR000467">
    <property type="entry name" value="G_patch_dom"/>
</dbReference>
<dbReference type="OrthoDB" id="786951at2759"/>
<sequence length="368" mass="42355">MHHYDGYKLMNWNEQFCEDHGPASGTSRSWNEGIANGIKQEDCSDEDKDQEDKDRRNPVKVENNDEDGDEENDDYMSDVFTATTSDIRPGIAISHSQRRILKIESERKEYEERLKSQPKRAELEREMREKALQKPISSESKGFALLAKMGYKPGMSLGKQKEEYFATVYLKQFLFGDYQSRQRAASAQKQLIGDIMKSRKACQDLDLRNGLELPKSPYFWPIYKEKSTREALLDVRGGAPSSKRAHIVGVSEDGYECVDDDYESNDDGDDDEIYKYPNGKLAPAERELNELNETELMDRWICIVIGFGDNQSSHFLFGLRLEDLTAYLREEHNYCVWCGCQYESNEELSTQCPGSTRCEHEEDGALDE</sequence>
<dbReference type="SMART" id="SM01173">
    <property type="entry name" value="DUF4187"/>
    <property type="match status" value="1"/>
</dbReference>
<keyword evidence="7" id="KW-1185">Reference proteome</keyword>
<feature type="compositionally biased region" description="Acidic residues" evidence="4">
    <location>
        <begin position="64"/>
        <end position="74"/>
    </location>
</feature>
<evidence type="ECO:0000313" key="7">
    <source>
        <dbReference type="Proteomes" id="UP000267096"/>
    </source>
</evidence>
<comment type="similarity">
    <text evidence="1">Belongs to the GPATCH11 family.</text>
</comment>
<accession>A0A0M3JUS2</accession>
<dbReference type="PROSITE" id="PS50174">
    <property type="entry name" value="G_PATCH"/>
    <property type="match status" value="1"/>
</dbReference>
<protein>
    <recommendedName>
        <fullName evidence="2">G patch domain-containing protein 11</fullName>
    </recommendedName>
    <alternativeName>
        <fullName evidence="3">Coiled-coil domain-containing protein 75</fullName>
    </alternativeName>
</protein>
<reference evidence="6 7" key="2">
    <citation type="submission" date="2018-11" db="EMBL/GenBank/DDBJ databases">
        <authorList>
            <consortium name="Pathogen Informatics"/>
        </authorList>
    </citation>
    <scope>NUCLEOTIDE SEQUENCE [LARGE SCALE GENOMIC DNA]</scope>
</reference>
<dbReference type="AlphaFoldDB" id="A0A0M3JUS2"/>
<feature type="region of interest" description="Disordered" evidence="4">
    <location>
        <begin position="19"/>
        <end position="74"/>
    </location>
</feature>
<evidence type="ECO:0000313" key="6">
    <source>
        <dbReference type="EMBL" id="VDK44992.1"/>
    </source>
</evidence>
<dbReference type="Pfam" id="PF13821">
    <property type="entry name" value="DUF4187"/>
    <property type="match status" value="1"/>
</dbReference>
<feature type="domain" description="G-patch" evidence="5">
    <location>
        <begin position="138"/>
        <end position="162"/>
    </location>
</feature>
<evidence type="ECO:0000313" key="8">
    <source>
        <dbReference type="WBParaSite" id="ASIM_0001194601-mRNA-1"/>
    </source>
</evidence>
<reference evidence="8" key="1">
    <citation type="submission" date="2017-02" db="UniProtKB">
        <authorList>
            <consortium name="WormBaseParasite"/>
        </authorList>
    </citation>
    <scope>IDENTIFICATION</scope>
</reference>
<organism evidence="8">
    <name type="scientific">Anisakis simplex</name>
    <name type="common">Herring worm</name>
    <dbReference type="NCBI Taxonomy" id="6269"/>
    <lineage>
        <taxon>Eukaryota</taxon>
        <taxon>Metazoa</taxon>
        <taxon>Ecdysozoa</taxon>
        <taxon>Nematoda</taxon>
        <taxon>Chromadorea</taxon>
        <taxon>Rhabditida</taxon>
        <taxon>Spirurina</taxon>
        <taxon>Ascaridomorpha</taxon>
        <taxon>Ascaridoidea</taxon>
        <taxon>Anisakidae</taxon>
        <taxon>Anisakis</taxon>
        <taxon>Anisakis simplex complex</taxon>
    </lineage>
</organism>
<feature type="compositionally biased region" description="Basic and acidic residues" evidence="4">
    <location>
        <begin position="50"/>
        <end position="63"/>
    </location>
</feature>
<dbReference type="GO" id="GO:0003676">
    <property type="term" value="F:nucleic acid binding"/>
    <property type="evidence" value="ECO:0007669"/>
    <property type="project" value="InterPro"/>
</dbReference>
<name>A0A0M3JUS2_ANISI</name>
<dbReference type="InterPro" id="IPR039249">
    <property type="entry name" value="GPATCH11"/>
</dbReference>
<dbReference type="GO" id="GO:0000776">
    <property type="term" value="C:kinetochore"/>
    <property type="evidence" value="ECO:0007669"/>
    <property type="project" value="TreeGrafter"/>
</dbReference>